<gene>
    <name evidence="1" type="ORF">L0N08_28340</name>
</gene>
<reference evidence="1" key="1">
    <citation type="submission" date="2022-01" db="EMBL/GenBank/DDBJ databases">
        <title>Collection of gut derived symbiotic bacterial strains cultured from healthy donors.</title>
        <authorList>
            <person name="Lin H."/>
            <person name="Kohout C."/>
            <person name="Waligurski E."/>
            <person name="Pamer E.G."/>
        </authorList>
    </citation>
    <scope>NUCLEOTIDE SEQUENCE</scope>
    <source>
        <strain evidence="1">DFI.6.55</strain>
    </source>
</reference>
<accession>A0AAW5C5L9</accession>
<dbReference type="Proteomes" id="UP001299608">
    <property type="component" value="Unassembled WGS sequence"/>
</dbReference>
<proteinExistence type="predicted"/>
<dbReference type="RefSeq" id="WP_238053954.1">
    <property type="nucleotide sequence ID" value="NZ_JAKNGE010000060.1"/>
</dbReference>
<dbReference type="AlphaFoldDB" id="A0AAW5C5L9"/>
<name>A0AAW5C5L9_9FIRM</name>
<organism evidence="1 2">
    <name type="scientific">Enterocloster aldenensis</name>
    <dbReference type="NCBI Taxonomy" id="358742"/>
    <lineage>
        <taxon>Bacteria</taxon>
        <taxon>Bacillati</taxon>
        <taxon>Bacillota</taxon>
        <taxon>Clostridia</taxon>
        <taxon>Lachnospirales</taxon>
        <taxon>Lachnospiraceae</taxon>
        <taxon>Enterocloster</taxon>
    </lineage>
</organism>
<evidence type="ECO:0000313" key="2">
    <source>
        <dbReference type="Proteomes" id="UP001299608"/>
    </source>
</evidence>
<sequence length="116" mass="13746">GQSQSWKPVPAIIQKSVFYRESRCSMVNSAIYEKVTYKQIDDMKHALGFDKRKVRGTKHRRYEPYRNYFNTGECDVEDWEQLVTIGFATKSRDNWYHVSDDGRIFLERVTGVKFLP</sequence>
<dbReference type="EMBL" id="JAKNGE010000060">
    <property type="protein sequence ID" value="MCG4749320.1"/>
    <property type="molecule type" value="Genomic_DNA"/>
</dbReference>
<protein>
    <submittedName>
        <fullName evidence="1">Uncharacterized protein</fullName>
    </submittedName>
</protein>
<comment type="caution">
    <text evidence="1">The sequence shown here is derived from an EMBL/GenBank/DDBJ whole genome shotgun (WGS) entry which is preliminary data.</text>
</comment>
<evidence type="ECO:0000313" key="1">
    <source>
        <dbReference type="EMBL" id="MCG4749320.1"/>
    </source>
</evidence>
<feature type="non-terminal residue" evidence="1">
    <location>
        <position position="1"/>
    </location>
</feature>